<proteinExistence type="predicted"/>
<dbReference type="Proteomes" id="UP000321570">
    <property type="component" value="Unassembled WGS sequence"/>
</dbReference>
<keyword evidence="2" id="KW-1185">Reference proteome</keyword>
<accession>A0A564XU31</accession>
<name>A0A564XU31_HYMDI</name>
<dbReference type="EMBL" id="CABIJS010000001">
    <property type="protein sequence ID" value="VUZ38532.1"/>
    <property type="molecule type" value="Genomic_DNA"/>
</dbReference>
<protein>
    <submittedName>
        <fullName evidence="1">Uncharacterized protein</fullName>
    </submittedName>
</protein>
<reference evidence="1 2" key="1">
    <citation type="submission" date="2019-07" db="EMBL/GenBank/DDBJ databases">
        <authorList>
            <person name="Jastrzebski P J."/>
            <person name="Paukszto L."/>
            <person name="Jastrzebski P J."/>
        </authorList>
    </citation>
    <scope>NUCLEOTIDE SEQUENCE [LARGE SCALE GENOMIC DNA]</scope>
    <source>
        <strain evidence="1 2">WMS-il1</strain>
    </source>
</reference>
<evidence type="ECO:0000313" key="2">
    <source>
        <dbReference type="Proteomes" id="UP000321570"/>
    </source>
</evidence>
<organism evidence="1 2">
    <name type="scientific">Hymenolepis diminuta</name>
    <name type="common">Rat tapeworm</name>
    <dbReference type="NCBI Taxonomy" id="6216"/>
    <lineage>
        <taxon>Eukaryota</taxon>
        <taxon>Metazoa</taxon>
        <taxon>Spiralia</taxon>
        <taxon>Lophotrochozoa</taxon>
        <taxon>Platyhelminthes</taxon>
        <taxon>Cestoda</taxon>
        <taxon>Eucestoda</taxon>
        <taxon>Cyclophyllidea</taxon>
        <taxon>Hymenolepididae</taxon>
        <taxon>Hymenolepis</taxon>
    </lineage>
</organism>
<sequence>VPLTDFALVSDLVLSKKTNSDFSFSFLVFNLLAMLRYDSDFCSSSTRNPMSRSLVADPNQSLPRCSFCGGHRHHRDSPTEDVSVRTAMTMATKKTSTENLLRTVQRGKTEQQATIKSDEAEL</sequence>
<evidence type="ECO:0000313" key="1">
    <source>
        <dbReference type="EMBL" id="VUZ38532.1"/>
    </source>
</evidence>
<dbReference type="AlphaFoldDB" id="A0A564XU31"/>
<feature type="non-terminal residue" evidence="1">
    <location>
        <position position="1"/>
    </location>
</feature>
<gene>
    <name evidence="1" type="ORF">WMSIL1_LOCUS25</name>
</gene>